<dbReference type="Proteomes" id="UP000254794">
    <property type="component" value="Unassembled WGS sequence"/>
</dbReference>
<protein>
    <submittedName>
        <fullName evidence="2">Type IV conjugative transfer system protein TraL</fullName>
    </submittedName>
</protein>
<proteinExistence type="predicted"/>
<dbReference type="GO" id="GO:0019867">
    <property type="term" value="C:outer membrane"/>
    <property type="evidence" value="ECO:0007669"/>
    <property type="project" value="InterPro"/>
</dbReference>
<keyword evidence="1" id="KW-0472">Membrane</keyword>
<name>A0A378KHI6_9GAMM</name>
<organism evidence="2 3">
    <name type="scientific">Legionella busanensis</name>
    <dbReference type="NCBI Taxonomy" id="190655"/>
    <lineage>
        <taxon>Bacteria</taxon>
        <taxon>Pseudomonadati</taxon>
        <taxon>Pseudomonadota</taxon>
        <taxon>Gammaproteobacteria</taxon>
        <taxon>Legionellales</taxon>
        <taxon>Legionellaceae</taxon>
        <taxon>Legionella</taxon>
    </lineage>
</organism>
<gene>
    <name evidence="2" type="ORF">NCTC13316_03123</name>
</gene>
<evidence type="ECO:0000256" key="1">
    <source>
        <dbReference type="SAM" id="Phobius"/>
    </source>
</evidence>
<accession>A0A378KHI6</accession>
<keyword evidence="1" id="KW-0812">Transmembrane</keyword>
<dbReference type="NCBIfam" id="TIGR02762">
    <property type="entry name" value="TraL_TIGR"/>
    <property type="match status" value="1"/>
</dbReference>
<dbReference type="AlphaFoldDB" id="A0A378KHI6"/>
<keyword evidence="3" id="KW-1185">Reference proteome</keyword>
<evidence type="ECO:0000313" key="2">
    <source>
        <dbReference type="EMBL" id="STX81254.1"/>
    </source>
</evidence>
<reference evidence="2 3" key="1">
    <citation type="submission" date="2018-06" db="EMBL/GenBank/DDBJ databases">
        <authorList>
            <consortium name="Pathogen Informatics"/>
            <person name="Doyle S."/>
        </authorList>
    </citation>
    <scope>NUCLEOTIDE SEQUENCE [LARGE SCALE GENOMIC DNA]</scope>
    <source>
        <strain evidence="2 3">NCTC13316</strain>
    </source>
</reference>
<keyword evidence="1" id="KW-1133">Transmembrane helix</keyword>
<feature type="transmembrane region" description="Helical" evidence="1">
    <location>
        <begin position="42"/>
        <end position="62"/>
    </location>
</feature>
<evidence type="ECO:0000313" key="3">
    <source>
        <dbReference type="Proteomes" id="UP000254794"/>
    </source>
</evidence>
<dbReference type="RefSeq" id="WP_242604791.1">
    <property type="nucleotide sequence ID" value="NZ_CAAAHP010000013.1"/>
</dbReference>
<sequence>MKSYKTFVLSDEPKILGIPVTTGIPVLLLTLIGLITGYATQLFLIGGAISMFMHFKFGGLPIRQFYGIVYWSLPRLLTGLIFRASPDSANRLYIR</sequence>
<feature type="transmembrane region" description="Helical" evidence="1">
    <location>
        <begin position="15"/>
        <end position="35"/>
    </location>
</feature>
<dbReference type="EMBL" id="UGOD01000002">
    <property type="protein sequence ID" value="STX81254.1"/>
    <property type="molecule type" value="Genomic_DNA"/>
</dbReference>
<dbReference type="InterPro" id="IPR009838">
    <property type="entry name" value="T4SS_TraL"/>
</dbReference>